<dbReference type="AlphaFoldDB" id="G4NWJ4"/>
<keyword evidence="1" id="KW-0732">Signal</keyword>
<accession>G4NWJ4</accession>
<evidence type="ECO:0000256" key="1">
    <source>
        <dbReference type="SAM" id="SignalP"/>
    </source>
</evidence>
<organism evidence="2 3">
    <name type="scientific">Bacillus spizizenii (strain DSM 15029 / JCM 12233 / NBRC 101239 / NRRL B-23049 / TU-B-10)</name>
    <name type="common">Bacillus subtilis subsp. spizizenii</name>
    <dbReference type="NCBI Taxonomy" id="1052585"/>
    <lineage>
        <taxon>Bacteria</taxon>
        <taxon>Bacillati</taxon>
        <taxon>Bacillota</taxon>
        <taxon>Bacilli</taxon>
        <taxon>Bacillales</taxon>
        <taxon>Bacillaceae</taxon>
        <taxon>Bacillus</taxon>
    </lineage>
</organism>
<dbReference type="Proteomes" id="UP000002651">
    <property type="component" value="Chromosome"/>
</dbReference>
<feature type="chain" id="PRO_5038366192" evidence="1">
    <location>
        <begin position="26"/>
        <end position="40"/>
    </location>
</feature>
<proteinExistence type="predicted"/>
<dbReference type="KEGG" id="bst:GYO_1500"/>
<dbReference type="STRING" id="1052585.GYO_1500"/>
<dbReference type="HOGENOM" id="CLU_219610_0_0_9"/>
<evidence type="ECO:0000313" key="2">
    <source>
        <dbReference type="EMBL" id="AEP86149.1"/>
    </source>
</evidence>
<protein>
    <submittedName>
        <fullName evidence="2">Uncharacterized protein</fullName>
    </submittedName>
</protein>
<sequence length="40" mass="4175">MKKCKIAICLALLLGIVGVSSASYALSEQSTYKVADRAAT</sequence>
<keyword evidence="3" id="KW-1185">Reference proteome</keyword>
<gene>
    <name evidence="2" type="ordered locus">GYO_1500</name>
</gene>
<evidence type="ECO:0000313" key="3">
    <source>
        <dbReference type="Proteomes" id="UP000002651"/>
    </source>
</evidence>
<feature type="signal peptide" evidence="1">
    <location>
        <begin position="1"/>
        <end position="25"/>
    </location>
</feature>
<dbReference type="EMBL" id="CP002905">
    <property type="protein sequence ID" value="AEP86149.1"/>
    <property type="molecule type" value="Genomic_DNA"/>
</dbReference>
<reference evidence="2 3" key="1">
    <citation type="journal article" date="2012" name="J. Bacteriol.">
        <title>Whole-genome sequences of Bacillus subtilis and close relatives.</title>
        <authorList>
            <person name="Earl A.M."/>
            <person name="Eppinger M."/>
            <person name="Fricke W.F."/>
            <person name="Rosovitz M.J."/>
            <person name="Rasko D.A."/>
            <person name="Daugherty S."/>
            <person name="Losick R."/>
            <person name="Kolter R."/>
            <person name="Ravel J."/>
        </authorList>
    </citation>
    <scope>NUCLEOTIDE SEQUENCE [LARGE SCALE GENOMIC DNA]</scope>
    <source>
        <strain evidence="3">DSM 15029 / JCM 12233 / NBRC 101239 / NRRL B-23049 / TU-B-10</strain>
    </source>
</reference>
<name>G4NWJ4_BACS4</name>